<reference evidence="2" key="1">
    <citation type="submission" date="2020-02" db="EMBL/GenBank/DDBJ databases">
        <authorList>
            <person name="Meier V. D."/>
        </authorList>
    </citation>
    <scope>NUCLEOTIDE SEQUENCE</scope>
    <source>
        <strain evidence="2">AVDCRST_MAG88</strain>
    </source>
</reference>
<gene>
    <name evidence="2" type="ORF">AVDCRST_MAG88-3443</name>
</gene>
<dbReference type="AlphaFoldDB" id="A0A6J4VSG6"/>
<accession>A0A6J4VSG6</accession>
<protein>
    <submittedName>
        <fullName evidence="2">Uncharacterized protein</fullName>
    </submittedName>
</protein>
<feature type="non-terminal residue" evidence="2">
    <location>
        <position position="91"/>
    </location>
</feature>
<dbReference type="EMBL" id="CADCWM010000829">
    <property type="protein sequence ID" value="CAA9581917.1"/>
    <property type="molecule type" value="Genomic_DNA"/>
</dbReference>
<feature type="region of interest" description="Disordered" evidence="1">
    <location>
        <begin position="1"/>
        <end position="22"/>
    </location>
</feature>
<evidence type="ECO:0000313" key="2">
    <source>
        <dbReference type="EMBL" id="CAA9581917.1"/>
    </source>
</evidence>
<organism evidence="2">
    <name type="scientific">uncultured Thermomicrobiales bacterium</name>
    <dbReference type="NCBI Taxonomy" id="1645740"/>
    <lineage>
        <taxon>Bacteria</taxon>
        <taxon>Pseudomonadati</taxon>
        <taxon>Thermomicrobiota</taxon>
        <taxon>Thermomicrobia</taxon>
        <taxon>Thermomicrobiales</taxon>
        <taxon>environmental samples</taxon>
    </lineage>
</organism>
<proteinExistence type="predicted"/>
<name>A0A6J4VSG6_9BACT</name>
<sequence length="91" mass="8972">MSEVSEMNEPWSKPSTGRRGGRRSLAALLLAAGLTLSACGQLSVQVGPPAATAVTLAVPAQPTTAPTAAFATPNESAGSVLIGSLPLATAT</sequence>
<evidence type="ECO:0000256" key="1">
    <source>
        <dbReference type="SAM" id="MobiDB-lite"/>
    </source>
</evidence>